<evidence type="ECO:0000313" key="3">
    <source>
        <dbReference type="Proteomes" id="UP000016536"/>
    </source>
</evidence>
<protein>
    <submittedName>
        <fullName evidence="2">Uncharacterized protein</fullName>
    </submittedName>
</protein>
<dbReference type="Proteomes" id="UP000016536">
    <property type="component" value="Unassembled WGS sequence"/>
</dbReference>
<dbReference type="AlphaFoldDB" id="U1RRG4"/>
<feature type="region of interest" description="Disordered" evidence="1">
    <location>
        <begin position="1"/>
        <end position="101"/>
    </location>
</feature>
<name>U1RRG4_9ACTO</name>
<evidence type="ECO:0000256" key="1">
    <source>
        <dbReference type="SAM" id="MobiDB-lite"/>
    </source>
</evidence>
<feature type="compositionally biased region" description="Basic residues" evidence="1">
    <location>
        <begin position="89"/>
        <end position="101"/>
    </location>
</feature>
<evidence type="ECO:0000313" key="2">
    <source>
        <dbReference type="EMBL" id="ERH21032.1"/>
    </source>
</evidence>
<proteinExistence type="predicted"/>
<gene>
    <name evidence="2" type="ORF">HMPREF1979_03228</name>
</gene>
<reference evidence="2 3" key="1">
    <citation type="submission" date="2013-08" db="EMBL/GenBank/DDBJ databases">
        <authorList>
            <person name="Weinstock G."/>
            <person name="Sodergren E."/>
            <person name="Wylie T."/>
            <person name="Fulton L."/>
            <person name="Fulton R."/>
            <person name="Fronick C."/>
            <person name="O'Laughlin M."/>
            <person name="Godfrey J."/>
            <person name="Miner T."/>
            <person name="Herter B."/>
            <person name="Appelbaum E."/>
            <person name="Cordes M."/>
            <person name="Lek S."/>
            <person name="Wollam A."/>
            <person name="Pepin K.H."/>
            <person name="Palsikar V.B."/>
            <person name="Mitreva M."/>
            <person name="Wilson R.K."/>
        </authorList>
    </citation>
    <scope>NUCLEOTIDE SEQUENCE [LARGE SCALE GENOMIC DNA]</scope>
    <source>
        <strain evidence="2 3">F0542</strain>
    </source>
</reference>
<feature type="compositionally biased region" description="Basic residues" evidence="1">
    <location>
        <begin position="9"/>
        <end position="20"/>
    </location>
</feature>
<keyword evidence="3" id="KW-1185">Reference proteome</keyword>
<dbReference type="HOGENOM" id="CLU_2285388_0_0_11"/>
<comment type="caution">
    <text evidence="2">The sequence shown here is derived from an EMBL/GenBank/DDBJ whole genome shotgun (WGS) entry which is preliminary data.</text>
</comment>
<dbReference type="EMBL" id="AWSE01000278">
    <property type="protein sequence ID" value="ERH21032.1"/>
    <property type="molecule type" value="Genomic_DNA"/>
</dbReference>
<organism evidence="2 3">
    <name type="scientific">Actinomyces johnsonii F0542</name>
    <dbReference type="NCBI Taxonomy" id="1321818"/>
    <lineage>
        <taxon>Bacteria</taxon>
        <taxon>Bacillati</taxon>
        <taxon>Actinomycetota</taxon>
        <taxon>Actinomycetes</taxon>
        <taxon>Actinomycetales</taxon>
        <taxon>Actinomycetaceae</taxon>
        <taxon>Actinomyces</taxon>
    </lineage>
</organism>
<sequence>MLTPDSFNGRRRCRSRHSRYRMATERLTPNPIPVLRTPSPEQTSARSPSTSPFKRSSLRASHLLDIASTKIPPFTRSENPVLTAGRPSTSHKHRRRAVISP</sequence>
<accession>U1RRG4</accession>
<feature type="compositionally biased region" description="Polar residues" evidence="1">
    <location>
        <begin position="39"/>
        <end position="54"/>
    </location>
</feature>